<evidence type="ECO:0000313" key="4">
    <source>
        <dbReference type="EMBL" id="MYN06357.1"/>
    </source>
</evidence>
<evidence type="ECO:0000256" key="1">
    <source>
        <dbReference type="ARBA" id="ARBA00022729"/>
    </source>
</evidence>
<keyword evidence="1 2" id="KW-0732">Signal</keyword>
<gene>
    <name evidence="4" type="ORF">GTP77_03315</name>
</gene>
<evidence type="ECO:0000256" key="2">
    <source>
        <dbReference type="SAM" id="SignalP"/>
    </source>
</evidence>
<organism evidence="4 5">
    <name type="scientific">Pseudoduganella aquatica</name>
    <dbReference type="NCBI Taxonomy" id="2660641"/>
    <lineage>
        <taxon>Bacteria</taxon>
        <taxon>Pseudomonadati</taxon>
        <taxon>Pseudomonadota</taxon>
        <taxon>Betaproteobacteria</taxon>
        <taxon>Burkholderiales</taxon>
        <taxon>Oxalobacteraceae</taxon>
        <taxon>Telluria group</taxon>
        <taxon>Pseudoduganella</taxon>
    </lineage>
</organism>
<name>A0A7X4KKQ4_9BURK</name>
<dbReference type="PANTHER" id="PTHR35936">
    <property type="entry name" value="MEMBRANE-BOUND LYTIC MUREIN TRANSGLYCOSYLASE F"/>
    <property type="match status" value="1"/>
</dbReference>
<feature type="chain" id="PRO_5031357743" evidence="2">
    <location>
        <begin position="35"/>
        <end position="264"/>
    </location>
</feature>
<dbReference type="EMBL" id="WWCU01000002">
    <property type="protein sequence ID" value="MYN06357.1"/>
    <property type="molecule type" value="Genomic_DNA"/>
</dbReference>
<dbReference type="PROSITE" id="PS51318">
    <property type="entry name" value="TAT"/>
    <property type="match status" value="1"/>
</dbReference>
<dbReference type="Pfam" id="PF00497">
    <property type="entry name" value="SBP_bac_3"/>
    <property type="match status" value="1"/>
</dbReference>
<dbReference type="SMART" id="SM00062">
    <property type="entry name" value="PBPb"/>
    <property type="match status" value="1"/>
</dbReference>
<dbReference type="SUPFAM" id="SSF53850">
    <property type="entry name" value="Periplasmic binding protein-like II"/>
    <property type="match status" value="1"/>
</dbReference>
<dbReference type="Gene3D" id="3.40.190.10">
    <property type="entry name" value="Periplasmic binding protein-like II"/>
    <property type="match status" value="2"/>
</dbReference>
<feature type="signal peptide" evidence="2">
    <location>
        <begin position="1"/>
        <end position="34"/>
    </location>
</feature>
<reference evidence="4 5" key="1">
    <citation type="submission" date="2019-12" db="EMBL/GenBank/DDBJ databases">
        <title>Novel species isolated from a subtropical stream in China.</title>
        <authorList>
            <person name="Lu H."/>
        </authorList>
    </citation>
    <scope>NUCLEOTIDE SEQUENCE [LARGE SCALE GENOMIC DNA]</scope>
    <source>
        <strain evidence="4 5">FT127W</strain>
    </source>
</reference>
<evidence type="ECO:0000259" key="3">
    <source>
        <dbReference type="SMART" id="SM00062"/>
    </source>
</evidence>
<keyword evidence="5" id="KW-1185">Reference proteome</keyword>
<accession>A0A7X4KKQ4</accession>
<dbReference type="InterPro" id="IPR001638">
    <property type="entry name" value="Solute-binding_3/MltF_N"/>
</dbReference>
<dbReference type="PANTHER" id="PTHR35936:SF17">
    <property type="entry name" value="ARGININE-BINDING EXTRACELLULAR PROTEIN ARTP"/>
    <property type="match status" value="1"/>
</dbReference>
<dbReference type="RefSeq" id="WP_161070730.1">
    <property type="nucleotide sequence ID" value="NZ_WWCU01000002.1"/>
</dbReference>
<dbReference type="Proteomes" id="UP000450676">
    <property type="component" value="Unassembled WGS sequence"/>
</dbReference>
<proteinExistence type="predicted"/>
<dbReference type="AlphaFoldDB" id="A0A7X4KKQ4"/>
<evidence type="ECO:0000313" key="5">
    <source>
        <dbReference type="Proteomes" id="UP000450676"/>
    </source>
</evidence>
<dbReference type="InterPro" id="IPR006311">
    <property type="entry name" value="TAT_signal"/>
</dbReference>
<feature type="domain" description="Solute-binding protein family 3/N-terminal" evidence="3">
    <location>
        <begin position="42"/>
        <end position="261"/>
    </location>
</feature>
<comment type="caution">
    <text evidence="4">The sequence shown here is derived from an EMBL/GenBank/DDBJ whole genome shotgun (WGS) entry which is preliminary data.</text>
</comment>
<protein>
    <submittedName>
        <fullName evidence="4">Transporter substrate-binding domain-containing protein</fullName>
    </submittedName>
</protein>
<sequence>MSGARPSRKFAGRRLVLRAGAAAGLAAGVSAAMGQPSKPPAPLKVVAFSLVPFGLLDASGRPAGMIVDFQKLLAAESGLAMDVQVVPYPRAVAMMVAGDADLLFSFPNAQLREHAHSLGVIGHVDVVVMGLAGSRYGSAEELRGKRVGHIRGAEYDMALQSDPAVARYETVTYEQTVRMLLEGRYDAMLGVRPSFLYTMRRLGVPRQKLGPELVLRKGELLLHYSNKRYKPQTAATLVRALAALRERGALAALFKAYEDGGMPP</sequence>